<gene>
    <name evidence="2" type="ORF">SAMN04488027_1212</name>
</gene>
<dbReference type="Proteomes" id="UP000199296">
    <property type="component" value="Unassembled WGS sequence"/>
</dbReference>
<name>A0A1G7ZAD9_9FLAO</name>
<protein>
    <recommendedName>
        <fullName evidence="4">Phospholipase_D-nuclease N-terminal</fullName>
    </recommendedName>
</protein>
<feature type="transmembrane region" description="Helical" evidence="1">
    <location>
        <begin position="12"/>
        <end position="32"/>
    </location>
</feature>
<feature type="transmembrane region" description="Helical" evidence="1">
    <location>
        <begin position="39"/>
        <end position="64"/>
    </location>
</feature>
<evidence type="ECO:0000256" key="1">
    <source>
        <dbReference type="SAM" id="Phobius"/>
    </source>
</evidence>
<dbReference type="AlphaFoldDB" id="A0A1G7ZAD9"/>
<reference evidence="2 3" key="1">
    <citation type="submission" date="2016-10" db="EMBL/GenBank/DDBJ databases">
        <authorList>
            <person name="de Groot N.N."/>
        </authorList>
    </citation>
    <scope>NUCLEOTIDE SEQUENCE [LARGE SCALE GENOMIC DNA]</scope>
    <source>
        <strain evidence="2 3">DSM 19803</strain>
    </source>
</reference>
<evidence type="ECO:0000313" key="3">
    <source>
        <dbReference type="Proteomes" id="UP000199296"/>
    </source>
</evidence>
<evidence type="ECO:0000313" key="2">
    <source>
        <dbReference type="EMBL" id="SDH05579.1"/>
    </source>
</evidence>
<evidence type="ECO:0008006" key="4">
    <source>
        <dbReference type="Google" id="ProtNLM"/>
    </source>
</evidence>
<keyword evidence="1" id="KW-1133">Transmembrane helix</keyword>
<sequence>MELILPEPLIHIFLMSLFGINIILSLHILIVQKQLMDKVIFISIIWILPILGIIVYYASVYVFFDEEKRNLTP</sequence>
<keyword evidence="1" id="KW-0472">Membrane</keyword>
<organism evidence="2 3">
    <name type="scientific">Psychroflexus sediminis</name>
    <dbReference type="NCBI Taxonomy" id="470826"/>
    <lineage>
        <taxon>Bacteria</taxon>
        <taxon>Pseudomonadati</taxon>
        <taxon>Bacteroidota</taxon>
        <taxon>Flavobacteriia</taxon>
        <taxon>Flavobacteriales</taxon>
        <taxon>Flavobacteriaceae</taxon>
        <taxon>Psychroflexus</taxon>
    </lineage>
</organism>
<proteinExistence type="predicted"/>
<keyword evidence="1" id="KW-0812">Transmembrane</keyword>
<dbReference type="EMBL" id="FNCW01000021">
    <property type="protein sequence ID" value="SDH05579.1"/>
    <property type="molecule type" value="Genomic_DNA"/>
</dbReference>
<accession>A0A1G7ZAD9</accession>
<keyword evidence="3" id="KW-1185">Reference proteome</keyword>